<dbReference type="SMART" id="SM00516">
    <property type="entry name" value="SEC14"/>
    <property type="match status" value="1"/>
</dbReference>
<dbReference type="SUPFAM" id="SSF52087">
    <property type="entry name" value="CRAL/TRIO domain"/>
    <property type="match status" value="1"/>
</dbReference>
<dbReference type="Proteomes" id="UP000694865">
    <property type="component" value="Unplaced"/>
</dbReference>
<protein>
    <submittedName>
        <fullName evidence="3">Alpha-tocopherol transfer protein-like</fullName>
    </submittedName>
</protein>
<reference evidence="3" key="1">
    <citation type="submission" date="2025-08" db="UniProtKB">
        <authorList>
            <consortium name="RefSeq"/>
        </authorList>
    </citation>
    <scope>IDENTIFICATION</scope>
    <source>
        <tissue evidence="3">Testes</tissue>
    </source>
</reference>
<dbReference type="RefSeq" id="XP_006817762.1">
    <property type="nucleotide sequence ID" value="XM_006817699.1"/>
</dbReference>
<dbReference type="PANTHER" id="PTHR10174">
    <property type="entry name" value="ALPHA-TOCOPHEROL TRANSFER PROTEIN-RELATED"/>
    <property type="match status" value="1"/>
</dbReference>
<dbReference type="Gene3D" id="3.40.525.10">
    <property type="entry name" value="CRAL-TRIO lipid binding domain"/>
    <property type="match status" value="1"/>
</dbReference>
<dbReference type="CDD" id="cd00170">
    <property type="entry name" value="SEC14"/>
    <property type="match status" value="1"/>
</dbReference>
<evidence type="ECO:0000313" key="2">
    <source>
        <dbReference type="Proteomes" id="UP000694865"/>
    </source>
</evidence>
<gene>
    <name evidence="3" type="primary">LOC102806822</name>
</gene>
<dbReference type="InterPro" id="IPR036865">
    <property type="entry name" value="CRAL-TRIO_dom_sf"/>
</dbReference>
<dbReference type="InterPro" id="IPR036273">
    <property type="entry name" value="CRAL/TRIO_N_dom_sf"/>
</dbReference>
<dbReference type="Gene3D" id="1.20.5.1200">
    <property type="entry name" value="Alpha-tocopherol transfer"/>
    <property type="match status" value="1"/>
</dbReference>
<accession>A0ABM0MCM1</accession>
<dbReference type="InterPro" id="IPR011074">
    <property type="entry name" value="CRAL/TRIO_N_dom"/>
</dbReference>
<organism evidence="2 3">
    <name type="scientific">Saccoglossus kowalevskii</name>
    <name type="common">Acorn worm</name>
    <dbReference type="NCBI Taxonomy" id="10224"/>
    <lineage>
        <taxon>Eukaryota</taxon>
        <taxon>Metazoa</taxon>
        <taxon>Hemichordata</taxon>
        <taxon>Enteropneusta</taxon>
        <taxon>Harrimaniidae</taxon>
        <taxon>Saccoglossus</taxon>
    </lineage>
</organism>
<dbReference type="Gene3D" id="1.10.8.20">
    <property type="entry name" value="N-terminal domain of phosphatidylinositol transfer protein sec14p"/>
    <property type="match status" value="1"/>
</dbReference>
<evidence type="ECO:0000259" key="1">
    <source>
        <dbReference type="PROSITE" id="PS50191"/>
    </source>
</evidence>
<dbReference type="PANTHER" id="PTHR10174:SF130">
    <property type="entry name" value="ALPHA-TOCOPHEROL TRANSFER PROTEIN-LIKE"/>
    <property type="match status" value="1"/>
</dbReference>
<feature type="domain" description="CRAL-TRIO" evidence="1">
    <location>
        <begin position="94"/>
        <end position="259"/>
    </location>
</feature>
<dbReference type="SUPFAM" id="SSF46938">
    <property type="entry name" value="CRAL/TRIO N-terminal domain"/>
    <property type="match status" value="1"/>
</dbReference>
<sequence length="301" mass="34385">MAAQVPTYECTLSPELQEKARLELNESPETRDAGLKTLFDMITSRDDIRCPIDAVFLLCFLRARKFNIKRTFKLLERWCKMRSELVEIFGNYKPSSVMGLIESGVFVILPSADPEGRPVAIDRPGKWDVTKYTAWDFVKVEMMMCDLQLWNEETQINGFVDIFDMEGFGLHHMTQFGPRFVIKTTPLMNEDTLPLRIKGIHVVKESGLFDGLYKLFKPFLKDKIKKRLRVHGKDITNLHSVLPTSILPPEYGGSYSAGIDDIVRDWAQQLGDKEEFFISMERYGLKKTKKNKKGAAGGACS</sequence>
<keyword evidence="2" id="KW-1185">Reference proteome</keyword>
<dbReference type="PROSITE" id="PS50191">
    <property type="entry name" value="CRAL_TRIO"/>
    <property type="match status" value="1"/>
</dbReference>
<name>A0ABM0MCM1_SACKO</name>
<dbReference type="Pfam" id="PF00650">
    <property type="entry name" value="CRAL_TRIO"/>
    <property type="match status" value="1"/>
</dbReference>
<proteinExistence type="predicted"/>
<dbReference type="GeneID" id="102806822"/>
<dbReference type="InterPro" id="IPR001251">
    <property type="entry name" value="CRAL-TRIO_dom"/>
</dbReference>
<dbReference type="SMART" id="SM01100">
    <property type="entry name" value="CRAL_TRIO_N"/>
    <property type="match status" value="1"/>
</dbReference>
<dbReference type="PRINTS" id="PR00180">
    <property type="entry name" value="CRETINALDHBP"/>
</dbReference>
<evidence type="ECO:0000313" key="3">
    <source>
        <dbReference type="RefSeq" id="XP_006817762.1"/>
    </source>
</evidence>